<dbReference type="SUPFAM" id="SSF109604">
    <property type="entry name" value="HD-domain/PDEase-like"/>
    <property type="match status" value="1"/>
</dbReference>
<dbReference type="CDD" id="cd00077">
    <property type="entry name" value="HDc"/>
    <property type="match status" value="1"/>
</dbReference>
<dbReference type="EMBL" id="VDGE01000006">
    <property type="protein sequence ID" value="TNC75967.1"/>
    <property type="molecule type" value="Genomic_DNA"/>
</dbReference>
<evidence type="ECO:0000313" key="4">
    <source>
        <dbReference type="EMBL" id="TNC75967.1"/>
    </source>
</evidence>
<dbReference type="Proteomes" id="UP000305681">
    <property type="component" value="Unassembled WGS sequence"/>
</dbReference>
<evidence type="ECO:0000256" key="2">
    <source>
        <dbReference type="SAM" id="MobiDB-lite"/>
    </source>
</evidence>
<dbReference type="Gene3D" id="1.10.3550.10">
    <property type="entry name" value="eoxyguanosinetriphosphate triphosphohydrolase domain-like"/>
    <property type="match status" value="1"/>
</dbReference>
<dbReference type="PANTHER" id="PTHR11373:SF32">
    <property type="entry name" value="DEOXYGUANOSINETRIPHOSPHATE TRIPHOSPHOHYDROLASE"/>
    <property type="match status" value="1"/>
</dbReference>
<evidence type="ECO:0000256" key="1">
    <source>
        <dbReference type="ARBA" id="ARBA00022801"/>
    </source>
</evidence>
<dbReference type="GO" id="GO:0006203">
    <property type="term" value="P:dGTP catabolic process"/>
    <property type="evidence" value="ECO:0007669"/>
    <property type="project" value="TreeGrafter"/>
</dbReference>
<keyword evidence="1 4" id="KW-0378">Hydrolase</keyword>
<dbReference type="InterPro" id="IPR006674">
    <property type="entry name" value="HD_domain"/>
</dbReference>
<proteinExistence type="predicted"/>
<name>A0A5C4NTD9_9BURK</name>
<gene>
    <name evidence="4" type="primary">dgt</name>
    <name evidence="4" type="ORF">FHI69_17135</name>
</gene>
<dbReference type="RefSeq" id="WP_139091403.1">
    <property type="nucleotide sequence ID" value="NZ_VDGE01000006.1"/>
</dbReference>
<dbReference type="NCBIfam" id="TIGR01353">
    <property type="entry name" value="dGTP_triPase"/>
    <property type="match status" value="1"/>
</dbReference>
<reference evidence="4 5" key="1">
    <citation type="submission" date="2019-06" db="EMBL/GenBank/DDBJ databases">
        <title>Genome sequence of Janthinobacterium lividum UCD_MED1.</title>
        <authorList>
            <person name="De Leon M.E."/>
            <person name="Jospin G."/>
        </authorList>
    </citation>
    <scope>NUCLEOTIDE SEQUENCE [LARGE SCALE GENOMIC DNA]</scope>
    <source>
        <strain evidence="4 5">UCD_MED1</strain>
    </source>
</reference>
<protein>
    <submittedName>
        <fullName evidence="4">DNTP triphosphohydrolase</fullName>
    </submittedName>
</protein>
<dbReference type="InterPro" id="IPR006261">
    <property type="entry name" value="dGTPase"/>
</dbReference>
<organism evidence="4 5">
    <name type="scientific">Janthinobacterium lividum</name>
    <dbReference type="NCBI Taxonomy" id="29581"/>
    <lineage>
        <taxon>Bacteria</taxon>
        <taxon>Pseudomonadati</taxon>
        <taxon>Pseudomonadota</taxon>
        <taxon>Betaproteobacteria</taxon>
        <taxon>Burkholderiales</taxon>
        <taxon>Oxalobacteraceae</taxon>
        <taxon>Janthinobacterium</taxon>
    </lineage>
</organism>
<evidence type="ECO:0000313" key="5">
    <source>
        <dbReference type="Proteomes" id="UP000305681"/>
    </source>
</evidence>
<feature type="domain" description="HD/PDEase" evidence="3">
    <location>
        <begin position="68"/>
        <end position="266"/>
    </location>
</feature>
<feature type="region of interest" description="Disordered" evidence="2">
    <location>
        <begin position="16"/>
        <end position="35"/>
    </location>
</feature>
<evidence type="ECO:0000259" key="3">
    <source>
        <dbReference type="SMART" id="SM00471"/>
    </source>
</evidence>
<comment type="caution">
    <text evidence="4">The sequence shown here is derived from an EMBL/GenBank/DDBJ whole genome shotgun (WGS) entry which is preliminary data.</text>
</comment>
<feature type="compositionally biased region" description="Basic and acidic residues" evidence="2">
    <location>
        <begin position="18"/>
        <end position="35"/>
    </location>
</feature>
<dbReference type="Pfam" id="PF01966">
    <property type="entry name" value="HD"/>
    <property type="match status" value="1"/>
</dbReference>
<dbReference type="Gene3D" id="1.10.3210.10">
    <property type="entry name" value="Hypothetical protein af1432"/>
    <property type="match status" value="1"/>
</dbReference>
<sequence length="495" mass="55595">MSDKLDARWTKLLNAGRRKSDSKGERKVQDDTETRTEIERDYDRILFSTPVRRLADKTQVFPLDKNDSVRTRLTHSHEVSNLARSIGTALAFNHKIAGESDSARRDIPALLAAIGLVHDLGNPPFGHQGEAAMQSWFSDRRSTVLDDTAGSLTDHQKNDFLKFEGNAQAFRLVTRLQLLNDDFGLDLTYATLSAMMKYPTSSLLADSQGNIAAVKKHGFFSSEQAIAECVQKEAGLTLGQRHPFAYVMEACDDIAYVVLDVEDAVKKGLASCSDLFAYLDHHTSGDALTATVLEKSRDKHRVYRSTIEPALSPAELNDVSMQLFRVYAIGAMVKAATKAFLDSSNYESFLSGTQPKSLMALSEGDSLRKALKEFAFKHAYTNRAVLELELEGYNVIRNLMEIFWEAISDIDDPKKPSSRRRHPFTRYVYGRISENYRRVYESTATKGTTRYEECVLLTDMISGMTDSFAIDLFNELAPLKKQYDVEKLNIKNCAK</sequence>
<dbReference type="InterPro" id="IPR050135">
    <property type="entry name" value="dGTPase-like"/>
</dbReference>
<dbReference type="InterPro" id="IPR003607">
    <property type="entry name" value="HD/PDEase_dom"/>
</dbReference>
<dbReference type="InterPro" id="IPR023293">
    <property type="entry name" value="dGTP_triP_hydro_central_sf"/>
</dbReference>
<dbReference type="Gene3D" id="1.10.3410.10">
    <property type="entry name" value="putative deoxyguanosinetriphosphate triphosphohydrolase like domain"/>
    <property type="match status" value="1"/>
</dbReference>
<accession>A0A5C4NTD9</accession>
<dbReference type="SMART" id="SM00471">
    <property type="entry name" value="HDc"/>
    <property type="match status" value="1"/>
</dbReference>
<dbReference type="AlphaFoldDB" id="A0A5C4NTD9"/>
<dbReference type="PANTHER" id="PTHR11373">
    <property type="entry name" value="DEOXYNUCLEOSIDE TRIPHOSPHATE TRIPHOSPHOHYDROLASE"/>
    <property type="match status" value="1"/>
</dbReference>
<dbReference type="GO" id="GO:0008832">
    <property type="term" value="F:dGTPase activity"/>
    <property type="evidence" value="ECO:0007669"/>
    <property type="project" value="TreeGrafter"/>
</dbReference>
<dbReference type="InterPro" id="IPR027432">
    <property type="entry name" value="dGTP_triphosphohydrolase_C"/>
</dbReference>